<reference evidence="21" key="1">
    <citation type="submission" date="2011-05" db="EMBL/GenBank/DDBJ databases">
        <authorList>
            <person name="Richards S.R."/>
            <person name="Qu J."/>
            <person name="Jiang H."/>
            <person name="Jhangiani S.N."/>
            <person name="Agravi P."/>
            <person name="Goodspeed R."/>
            <person name="Gross S."/>
            <person name="Mandapat C."/>
            <person name="Jackson L."/>
            <person name="Mathew T."/>
            <person name="Pu L."/>
            <person name="Thornton R."/>
            <person name="Saada N."/>
            <person name="Wilczek-Boney K.B."/>
            <person name="Lee S."/>
            <person name="Kovar C."/>
            <person name="Wu Y."/>
            <person name="Scherer S.E."/>
            <person name="Worley K.C."/>
            <person name="Muzny D.M."/>
            <person name="Gibbs R."/>
        </authorList>
    </citation>
    <scope>NUCLEOTIDE SEQUENCE</scope>
    <source>
        <strain evidence="21">Brora</strain>
    </source>
</reference>
<evidence type="ECO:0000256" key="10">
    <source>
        <dbReference type="ARBA" id="ARBA00023157"/>
    </source>
</evidence>
<dbReference type="SUPFAM" id="SSF90112">
    <property type="entry name" value="Neurotransmitter-gated ion-channel transmembrane pore"/>
    <property type="match status" value="1"/>
</dbReference>
<dbReference type="EMBL" id="JH431866">
    <property type="status" value="NOT_ANNOTATED_CDS"/>
    <property type="molecule type" value="Genomic_DNA"/>
</dbReference>
<evidence type="ECO:0000256" key="13">
    <source>
        <dbReference type="ARBA" id="ARBA00023286"/>
    </source>
</evidence>
<dbReference type="STRING" id="126957.T1J5M5"/>
<keyword evidence="14" id="KW-0407">Ion channel</keyword>
<keyword evidence="7" id="KW-0770">Synapse</keyword>
<keyword evidence="13" id="KW-1071">Ligand-gated ion channel</keyword>
<sequence>MFSVFYTTTLCIILQQALAAGRINYEKKLREQLFLHRQDYEATRRPVEYRNQTLVTHLGLHILHLTEVNPQAGYILIYGWLQLSWNDNSFKWNKDNFGGITNLRIPSNLIWIPDITVYNHASAESAANFGQTLALLNNNGTILWVPPVTIKFKCSFHELQSFPFDEHLCYVKFGSWTFDGFTMDLQLTTNDSNDVLQDYKTDHHEWKLAAVGAIRSEKIYSCCPEPYPDITYHLQLKRESPFYMVTLLLPSIYIMIFILIGFWLPPMAGEKLTLSVFNMISLVILMLHLHFVLEGSFYHIPGIVLFLCLSLIFVVLSLILSMFTCNMTQTQQNSTRSNFLLRLLNGRLGWILCLPQIKECLESDLLTSNEAHDNMEIPEGDCEKNPIDDWITLATAIDRIFFLPYAIVL</sequence>
<evidence type="ECO:0000256" key="16">
    <source>
        <dbReference type="SAM" id="Phobius"/>
    </source>
</evidence>
<evidence type="ECO:0008006" key="22">
    <source>
        <dbReference type="Google" id="ProtNLM"/>
    </source>
</evidence>
<comment type="subcellular location">
    <subcellularLocation>
        <location evidence="15">Synaptic cell membrane</location>
        <topology evidence="15">Multi-pass membrane protein</topology>
    </subcellularLocation>
</comment>
<evidence type="ECO:0000256" key="6">
    <source>
        <dbReference type="ARBA" id="ARBA00022989"/>
    </source>
</evidence>
<feature type="transmembrane region" description="Helical" evidence="16">
    <location>
        <begin position="242"/>
        <end position="264"/>
    </location>
</feature>
<dbReference type="PANTHER" id="PTHR18945">
    <property type="entry name" value="NEUROTRANSMITTER GATED ION CHANNEL"/>
    <property type="match status" value="1"/>
</dbReference>
<evidence type="ECO:0000256" key="14">
    <source>
        <dbReference type="ARBA" id="ARBA00023303"/>
    </source>
</evidence>
<dbReference type="CDD" id="cd19051">
    <property type="entry name" value="LGIC_TM_cation"/>
    <property type="match status" value="1"/>
</dbReference>
<name>T1J5M5_STRMM</name>
<evidence type="ECO:0000256" key="11">
    <source>
        <dbReference type="ARBA" id="ARBA00023170"/>
    </source>
</evidence>
<dbReference type="Pfam" id="PF02931">
    <property type="entry name" value="Neur_chan_LBD"/>
    <property type="match status" value="1"/>
</dbReference>
<dbReference type="OMA" id="THENFIY"/>
<organism evidence="20 21">
    <name type="scientific">Strigamia maritima</name>
    <name type="common">European centipede</name>
    <name type="synonym">Geophilus maritimus</name>
    <dbReference type="NCBI Taxonomy" id="126957"/>
    <lineage>
        <taxon>Eukaryota</taxon>
        <taxon>Metazoa</taxon>
        <taxon>Ecdysozoa</taxon>
        <taxon>Arthropoda</taxon>
        <taxon>Myriapoda</taxon>
        <taxon>Chilopoda</taxon>
        <taxon>Pleurostigmophora</taxon>
        <taxon>Geophilomorpha</taxon>
        <taxon>Linotaeniidae</taxon>
        <taxon>Strigamia</taxon>
    </lineage>
</organism>
<keyword evidence="12" id="KW-0325">Glycoprotein</keyword>
<evidence type="ECO:0000256" key="15">
    <source>
        <dbReference type="ARBA" id="ARBA00034099"/>
    </source>
</evidence>
<evidence type="ECO:0000256" key="9">
    <source>
        <dbReference type="ARBA" id="ARBA00023136"/>
    </source>
</evidence>
<dbReference type="InterPro" id="IPR036719">
    <property type="entry name" value="Neuro-gated_channel_TM_sf"/>
</dbReference>
<evidence type="ECO:0000256" key="3">
    <source>
        <dbReference type="ARBA" id="ARBA00022448"/>
    </source>
</evidence>
<dbReference type="InterPro" id="IPR006201">
    <property type="entry name" value="Neur_channel"/>
</dbReference>
<dbReference type="eggNOG" id="KOG3646">
    <property type="taxonomic scope" value="Eukaryota"/>
</dbReference>
<keyword evidence="6 16" id="KW-1133">Transmembrane helix</keyword>
<evidence type="ECO:0000256" key="7">
    <source>
        <dbReference type="ARBA" id="ARBA00023018"/>
    </source>
</evidence>
<dbReference type="InterPro" id="IPR038050">
    <property type="entry name" value="Neuro_actylchol_rec"/>
</dbReference>
<keyword evidence="3" id="KW-0813">Transport</keyword>
<feature type="chain" id="PRO_5004590211" description="Neurotransmitter-gated ion-channel ligand-binding domain-containing protein" evidence="17">
    <location>
        <begin position="20"/>
        <end position="409"/>
    </location>
</feature>
<dbReference type="InterPro" id="IPR036734">
    <property type="entry name" value="Neur_chan_lig-bd_sf"/>
</dbReference>
<reference evidence="20" key="2">
    <citation type="submission" date="2015-02" db="UniProtKB">
        <authorList>
            <consortium name="EnsemblMetazoa"/>
        </authorList>
    </citation>
    <scope>IDENTIFICATION</scope>
</reference>
<dbReference type="Proteomes" id="UP000014500">
    <property type="component" value="Unassembled WGS sequence"/>
</dbReference>
<dbReference type="HOGENOM" id="CLU_018074_0_4_1"/>
<dbReference type="InterPro" id="IPR002394">
    <property type="entry name" value="Nicotinic_acetylcholine_rcpt"/>
</dbReference>
<evidence type="ECO:0000256" key="5">
    <source>
        <dbReference type="ARBA" id="ARBA00022692"/>
    </source>
</evidence>
<feature type="domain" description="Neurotransmitter-gated ion-channel transmembrane" evidence="19">
    <location>
        <begin position="247"/>
        <end position="357"/>
    </location>
</feature>
<dbReference type="InterPro" id="IPR006202">
    <property type="entry name" value="Neur_chan_lig-bd"/>
</dbReference>
<dbReference type="CDD" id="cd18997">
    <property type="entry name" value="LGIC_ECD_nAChR"/>
    <property type="match status" value="1"/>
</dbReference>
<feature type="transmembrane region" description="Helical" evidence="16">
    <location>
        <begin position="276"/>
        <end position="293"/>
    </location>
</feature>
<evidence type="ECO:0000256" key="8">
    <source>
        <dbReference type="ARBA" id="ARBA00023065"/>
    </source>
</evidence>
<feature type="signal peptide" evidence="17">
    <location>
        <begin position="1"/>
        <end position="19"/>
    </location>
</feature>
<comment type="similarity">
    <text evidence="2">Belongs to the ligand-gated ion channel (TC 1.A.9) family. Acetylcholine receptor (TC 1.A.9.1) subfamily.</text>
</comment>
<dbReference type="PRINTS" id="PR00254">
    <property type="entry name" value="NICOTINICR"/>
</dbReference>
<feature type="domain" description="Neurotransmitter-gated ion-channel ligand-binding" evidence="18">
    <location>
        <begin position="29"/>
        <end position="239"/>
    </location>
</feature>
<dbReference type="GO" id="GO:0022848">
    <property type="term" value="F:acetylcholine-gated monoatomic cation-selective channel activity"/>
    <property type="evidence" value="ECO:0007669"/>
    <property type="project" value="InterPro"/>
</dbReference>
<dbReference type="GO" id="GO:0004888">
    <property type="term" value="F:transmembrane signaling receptor activity"/>
    <property type="evidence" value="ECO:0007669"/>
    <property type="project" value="InterPro"/>
</dbReference>
<feature type="transmembrane region" description="Helical" evidence="16">
    <location>
        <begin position="299"/>
        <end position="323"/>
    </location>
</feature>
<protein>
    <recommendedName>
        <fullName evidence="22">Neurotransmitter-gated ion-channel ligand-binding domain-containing protein</fullName>
    </recommendedName>
</protein>
<keyword evidence="21" id="KW-1185">Reference proteome</keyword>
<dbReference type="FunFam" id="2.70.170.10:FF:000028">
    <property type="entry name" value="AcetylCholine Receptor"/>
    <property type="match status" value="1"/>
</dbReference>
<dbReference type="Pfam" id="PF02932">
    <property type="entry name" value="Neur_chan_memb"/>
    <property type="match status" value="1"/>
</dbReference>
<evidence type="ECO:0000256" key="17">
    <source>
        <dbReference type="SAM" id="SignalP"/>
    </source>
</evidence>
<dbReference type="AlphaFoldDB" id="T1J5M5"/>
<keyword evidence="5 16" id="KW-0812">Transmembrane</keyword>
<dbReference type="GO" id="GO:0045211">
    <property type="term" value="C:postsynaptic membrane"/>
    <property type="evidence" value="ECO:0007669"/>
    <property type="project" value="InterPro"/>
</dbReference>
<evidence type="ECO:0000256" key="12">
    <source>
        <dbReference type="ARBA" id="ARBA00023180"/>
    </source>
</evidence>
<evidence type="ECO:0000313" key="21">
    <source>
        <dbReference type="Proteomes" id="UP000014500"/>
    </source>
</evidence>
<keyword evidence="9 16" id="KW-0472">Membrane</keyword>
<keyword evidence="17" id="KW-0732">Signal</keyword>
<dbReference type="InterPro" id="IPR006029">
    <property type="entry name" value="Neurotrans-gated_channel_TM"/>
</dbReference>
<keyword evidence="10" id="KW-1015">Disulfide bond</keyword>
<evidence type="ECO:0000256" key="2">
    <source>
        <dbReference type="ARBA" id="ARBA00009237"/>
    </source>
</evidence>
<dbReference type="EnsemblMetazoa" id="SMAR008929-RA">
    <property type="protein sequence ID" value="SMAR008929-PA"/>
    <property type="gene ID" value="SMAR008929"/>
</dbReference>
<dbReference type="SUPFAM" id="SSF63712">
    <property type="entry name" value="Nicotinic receptor ligand binding domain-like"/>
    <property type="match status" value="1"/>
</dbReference>
<evidence type="ECO:0000259" key="19">
    <source>
        <dbReference type="Pfam" id="PF02932"/>
    </source>
</evidence>
<dbReference type="Gene3D" id="2.70.170.10">
    <property type="entry name" value="Neurotransmitter-gated ion-channel ligand-binding domain"/>
    <property type="match status" value="1"/>
</dbReference>
<proteinExistence type="inferred from homology"/>
<evidence type="ECO:0000313" key="20">
    <source>
        <dbReference type="EnsemblMetazoa" id="SMAR008929-PA"/>
    </source>
</evidence>
<evidence type="ECO:0000256" key="4">
    <source>
        <dbReference type="ARBA" id="ARBA00022475"/>
    </source>
</evidence>
<keyword evidence="11" id="KW-0675">Receptor</keyword>
<dbReference type="Gene3D" id="1.20.58.390">
    <property type="entry name" value="Neurotransmitter-gated ion-channel transmembrane domain"/>
    <property type="match status" value="1"/>
</dbReference>
<accession>T1J5M5</accession>
<evidence type="ECO:0000259" key="18">
    <source>
        <dbReference type="Pfam" id="PF02931"/>
    </source>
</evidence>
<comment type="function">
    <text evidence="1">After binding acetylcholine, the AChR responds by an extensive change in conformation that affects all subunits and leads to opening of an ion-conducting channel across the plasma membrane.</text>
</comment>
<keyword evidence="4" id="KW-1003">Cell membrane</keyword>
<dbReference type="PRINTS" id="PR00252">
    <property type="entry name" value="NRIONCHANNEL"/>
</dbReference>
<evidence type="ECO:0000256" key="1">
    <source>
        <dbReference type="ARBA" id="ARBA00003328"/>
    </source>
</evidence>
<dbReference type="PhylomeDB" id="T1J5M5"/>
<keyword evidence="8" id="KW-0406">Ion transport</keyword>